<evidence type="ECO:0000256" key="1">
    <source>
        <dbReference type="SAM" id="Phobius"/>
    </source>
</evidence>
<dbReference type="Gene3D" id="3.50.4.10">
    <property type="entry name" value="Hepatocyte Growth Factor"/>
    <property type="match status" value="1"/>
</dbReference>
<dbReference type="CDD" id="cd00037">
    <property type="entry name" value="CLECT"/>
    <property type="match status" value="1"/>
</dbReference>
<dbReference type="Pfam" id="PF00024">
    <property type="entry name" value="PAN_1"/>
    <property type="match status" value="1"/>
</dbReference>
<evidence type="ECO:0000259" key="2">
    <source>
        <dbReference type="PROSITE" id="PS50041"/>
    </source>
</evidence>
<dbReference type="SUPFAM" id="SSF56436">
    <property type="entry name" value="C-type lectin-like"/>
    <property type="match status" value="1"/>
</dbReference>
<evidence type="ECO:0000313" key="4">
    <source>
        <dbReference type="Proteomes" id="UP001497497"/>
    </source>
</evidence>
<organism evidence="3 4">
    <name type="scientific">Lymnaea stagnalis</name>
    <name type="common">Great pond snail</name>
    <name type="synonym">Helix stagnalis</name>
    <dbReference type="NCBI Taxonomy" id="6523"/>
    <lineage>
        <taxon>Eukaryota</taxon>
        <taxon>Metazoa</taxon>
        <taxon>Spiralia</taxon>
        <taxon>Lophotrochozoa</taxon>
        <taxon>Mollusca</taxon>
        <taxon>Gastropoda</taxon>
        <taxon>Heterobranchia</taxon>
        <taxon>Euthyneura</taxon>
        <taxon>Panpulmonata</taxon>
        <taxon>Hygrophila</taxon>
        <taxon>Lymnaeoidea</taxon>
        <taxon>Lymnaeidae</taxon>
        <taxon>Lymnaea</taxon>
    </lineage>
</organism>
<protein>
    <recommendedName>
        <fullName evidence="2">C-type lectin domain-containing protein</fullName>
    </recommendedName>
</protein>
<feature type="domain" description="C-type lectin" evidence="2">
    <location>
        <begin position="126"/>
        <end position="200"/>
    </location>
</feature>
<dbReference type="PROSITE" id="PS50041">
    <property type="entry name" value="C_TYPE_LECTIN_2"/>
    <property type="match status" value="1"/>
</dbReference>
<dbReference type="InterPro" id="IPR003609">
    <property type="entry name" value="Pan_app"/>
</dbReference>
<evidence type="ECO:0000313" key="3">
    <source>
        <dbReference type="EMBL" id="CAL1540684.1"/>
    </source>
</evidence>
<dbReference type="EMBL" id="CAXITT010000394">
    <property type="protein sequence ID" value="CAL1540684.1"/>
    <property type="molecule type" value="Genomic_DNA"/>
</dbReference>
<feature type="transmembrane region" description="Helical" evidence="1">
    <location>
        <begin position="15"/>
        <end position="31"/>
    </location>
</feature>
<sequence>MCCIISFIMEDNRSIFMFILTFLAVGIYEMYASQMVYAMNEVTDPYVRLIPTETAAPVFSTVGCAARCFRSDAACYSFNYNTRTKLCTMGSWMYNSMSPREPDTELLYQDSPCKQYVDFKLYFKGNVSSCLWISCTKRNYTDARKFCLDYNSTLYTMKISEKIDILNETFKTLMPSSNNGIWSWIGLNNMQKNDSYIWED</sequence>
<keyword evidence="4" id="KW-1185">Reference proteome</keyword>
<dbReference type="AlphaFoldDB" id="A0AAV2I3G9"/>
<name>A0AAV2I3G9_LYMST</name>
<keyword evidence="1" id="KW-0812">Transmembrane</keyword>
<feature type="non-terminal residue" evidence="3">
    <location>
        <position position="200"/>
    </location>
</feature>
<gene>
    <name evidence="3" type="ORF">GSLYS_00014333001</name>
</gene>
<keyword evidence="1" id="KW-0472">Membrane</keyword>
<dbReference type="InterPro" id="IPR016187">
    <property type="entry name" value="CTDL_fold"/>
</dbReference>
<dbReference type="Gene3D" id="3.10.100.10">
    <property type="entry name" value="Mannose-Binding Protein A, subunit A"/>
    <property type="match status" value="1"/>
</dbReference>
<dbReference type="InterPro" id="IPR001304">
    <property type="entry name" value="C-type_lectin-like"/>
</dbReference>
<dbReference type="Pfam" id="PF00059">
    <property type="entry name" value="Lectin_C"/>
    <property type="match status" value="1"/>
</dbReference>
<dbReference type="InterPro" id="IPR016186">
    <property type="entry name" value="C-type_lectin-like/link_sf"/>
</dbReference>
<dbReference type="Proteomes" id="UP001497497">
    <property type="component" value="Unassembled WGS sequence"/>
</dbReference>
<comment type="caution">
    <text evidence="3">The sequence shown here is derived from an EMBL/GenBank/DDBJ whole genome shotgun (WGS) entry which is preliminary data.</text>
</comment>
<keyword evidence="1" id="KW-1133">Transmembrane helix</keyword>
<proteinExistence type="predicted"/>
<reference evidence="3 4" key="1">
    <citation type="submission" date="2024-04" db="EMBL/GenBank/DDBJ databases">
        <authorList>
            <consortium name="Genoscope - CEA"/>
            <person name="William W."/>
        </authorList>
    </citation>
    <scope>NUCLEOTIDE SEQUENCE [LARGE SCALE GENOMIC DNA]</scope>
</reference>
<accession>A0AAV2I3G9</accession>